<dbReference type="eggNOG" id="COG0471">
    <property type="taxonomic scope" value="Bacteria"/>
</dbReference>
<keyword evidence="2 5" id="KW-0812">Transmembrane</keyword>
<organism evidence="6 7">
    <name type="scientific">Pannonibacter phragmitetus</name>
    <dbReference type="NCBI Taxonomy" id="121719"/>
    <lineage>
        <taxon>Bacteria</taxon>
        <taxon>Pseudomonadati</taxon>
        <taxon>Pseudomonadota</taxon>
        <taxon>Alphaproteobacteria</taxon>
        <taxon>Hyphomicrobiales</taxon>
        <taxon>Stappiaceae</taxon>
        <taxon>Pannonibacter</taxon>
    </lineage>
</organism>
<feature type="transmembrane region" description="Helical" evidence="5">
    <location>
        <begin position="449"/>
        <end position="469"/>
    </location>
</feature>
<reference evidence="6 7" key="1">
    <citation type="submission" date="2015-10" db="EMBL/GenBank/DDBJ databases">
        <title>The world's first case of liver abscess caused by Pannonibacter phragmitetus.</title>
        <authorList>
            <person name="Ming D."/>
            <person name="Wang M."/>
            <person name="Zhou Y."/>
            <person name="Jiang T."/>
            <person name="Hu S."/>
        </authorList>
    </citation>
    <scope>NUCLEOTIDE SEQUENCE [LARGE SCALE GENOMIC DNA]</scope>
    <source>
        <strain evidence="6 7">31801</strain>
        <plasmid evidence="7">Plasmid p.p-1</plasmid>
    </source>
</reference>
<evidence type="ECO:0000256" key="3">
    <source>
        <dbReference type="ARBA" id="ARBA00022989"/>
    </source>
</evidence>
<feature type="transmembrane region" description="Helical" evidence="5">
    <location>
        <begin position="76"/>
        <end position="99"/>
    </location>
</feature>
<gene>
    <name evidence="6" type="ORF">APZ00_25615</name>
</gene>
<feature type="transmembrane region" description="Helical" evidence="5">
    <location>
        <begin position="417"/>
        <end position="437"/>
    </location>
</feature>
<evidence type="ECO:0000256" key="2">
    <source>
        <dbReference type="ARBA" id="ARBA00022692"/>
    </source>
</evidence>
<keyword evidence="4 5" id="KW-0472">Membrane</keyword>
<dbReference type="InterPro" id="IPR001898">
    <property type="entry name" value="SLC13A/DASS"/>
</dbReference>
<evidence type="ECO:0000256" key="1">
    <source>
        <dbReference type="ARBA" id="ARBA00004141"/>
    </source>
</evidence>
<geneLocation type="plasmid" evidence="6 7">
    <name>p.p-1</name>
</geneLocation>
<dbReference type="RefSeq" id="WP_058901106.1">
    <property type="nucleotide sequence ID" value="NZ_CP013069.1"/>
</dbReference>
<dbReference type="GO" id="GO:0005886">
    <property type="term" value="C:plasma membrane"/>
    <property type="evidence" value="ECO:0007669"/>
    <property type="project" value="TreeGrafter"/>
</dbReference>
<feature type="transmembrane region" description="Helical" evidence="5">
    <location>
        <begin position="216"/>
        <end position="237"/>
    </location>
</feature>
<feature type="transmembrane region" description="Helical" evidence="5">
    <location>
        <begin position="169"/>
        <end position="187"/>
    </location>
</feature>
<dbReference type="GO" id="GO:0022857">
    <property type="term" value="F:transmembrane transporter activity"/>
    <property type="evidence" value="ECO:0007669"/>
    <property type="project" value="InterPro"/>
</dbReference>
<dbReference type="PANTHER" id="PTHR10283">
    <property type="entry name" value="SOLUTE CARRIER FAMILY 13 MEMBER"/>
    <property type="match status" value="1"/>
</dbReference>
<dbReference type="Proteomes" id="UP000064921">
    <property type="component" value="Plasmid p.p-1"/>
</dbReference>
<feature type="transmembrane region" description="Helical" evidence="5">
    <location>
        <begin position="45"/>
        <end position="69"/>
    </location>
</feature>
<evidence type="ECO:0000256" key="5">
    <source>
        <dbReference type="SAM" id="Phobius"/>
    </source>
</evidence>
<proteinExistence type="predicted"/>
<dbReference type="KEGG" id="pphr:APZ00_25615"/>
<evidence type="ECO:0000313" key="6">
    <source>
        <dbReference type="EMBL" id="ALV30590.1"/>
    </source>
</evidence>
<keyword evidence="3 5" id="KW-1133">Transmembrane helix</keyword>
<feature type="transmembrane region" description="Helical" evidence="5">
    <location>
        <begin position="119"/>
        <end position="138"/>
    </location>
</feature>
<keyword evidence="6" id="KW-0614">Plasmid</keyword>
<accession>A0A0U3FW36</accession>
<comment type="subcellular location">
    <subcellularLocation>
        <location evidence="1">Membrane</location>
        <topology evidence="1">Multi-pass membrane protein</topology>
    </subcellularLocation>
</comment>
<sequence>MTSPIPLRKALAFGLIAVSLLIALFPPAPLSPVQGQTLAIIVLTLGLWATSLVPNYLAALIFFAAALILKLAPAPLVFSGFSSAAIWLIVSGFVIGSAISLSGLGDKLAAALAPMLTGSYLRLIGGLILIAMFLGFLMPSSVGRAVALIPAGMALATRCGFEPGSNGRIGIAVVLAIGCNMPSFAILPSNIPNMVLSGTAETIYGTHFSYVDYLLLHYPVLGIVKSALIVFLVLKLFPAKVSRARGQMPDAGPQKPEAGNAATARLKTSIILMMTLGFWATDSLHGINPAWIGLAAAILLMLPGIGIVPPQSFKTSADFGTLLFVAGALAVGTLVNQSGLGTLIGQGLQAVLPLAPAETGAQTGAQGLVNFLSLTLMSFGTSLVATVPSAPAVLTPMAQDLATASGFSLDAVLMTQVPGFSTVLLPYQVAPLIIAMQMSGERLTHLTRLLLPLTALTLLLLLPLDYLWWRLLGWV</sequence>
<name>A0A0U3FW36_9HYPH</name>
<feature type="transmembrane region" description="Helical" evidence="5">
    <location>
        <begin position="258"/>
        <end position="279"/>
    </location>
</feature>
<dbReference type="AlphaFoldDB" id="A0A0U3FW36"/>
<dbReference type="Pfam" id="PF00939">
    <property type="entry name" value="Na_sulph_symp"/>
    <property type="match status" value="1"/>
</dbReference>
<dbReference type="EMBL" id="CP013069">
    <property type="protein sequence ID" value="ALV30590.1"/>
    <property type="molecule type" value="Genomic_DNA"/>
</dbReference>
<keyword evidence="7" id="KW-1185">Reference proteome</keyword>
<evidence type="ECO:0000313" key="7">
    <source>
        <dbReference type="Proteomes" id="UP000064921"/>
    </source>
</evidence>
<evidence type="ECO:0000256" key="4">
    <source>
        <dbReference type="ARBA" id="ARBA00023136"/>
    </source>
</evidence>
<feature type="transmembrane region" description="Helical" evidence="5">
    <location>
        <begin position="291"/>
        <end position="309"/>
    </location>
</feature>
<feature type="transmembrane region" description="Helical" evidence="5">
    <location>
        <begin position="321"/>
        <end position="344"/>
    </location>
</feature>
<protein>
    <submittedName>
        <fullName evidence="6">Sodium:sulfate symporter</fullName>
    </submittedName>
</protein>